<proteinExistence type="predicted"/>
<evidence type="ECO:0008006" key="3">
    <source>
        <dbReference type="Google" id="ProtNLM"/>
    </source>
</evidence>
<protein>
    <recommendedName>
        <fullName evidence="3">Lipocalin-like protein</fullName>
    </recommendedName>
</protein>
<gene>
    <name evidence="1" type="ORF">GCM10023149_44170</name>
</gene>
<evidence type="ECO:0000313" key="1">
    <source>
        <dbReference type="EMBL" id="GAA4335879.1"/>
    </source>
</evidence>
<sequence length="109" mass="12594">MLTGLASCISKRSIPGIYVAKGKDYIMELGLNQDSTFNFHERTIESKKKGRGKWKIKNEDTLILKFINTDVPVLGLMPSFQDYQHDEELKLYKTKGGNFKYLKATFKKR</sequence>
<dbReference type="RefSeq" id="WP_345213362.1">
    <property type="nucleotide sequence ID" value="NZ_BAABFT010000016.1"/>
</dbReference>
<comment type="caution">
    <text evidence="1">The sequence shown here is derived from an EMBL/GenBank/DDBJ whole genome shotgun (WGS) entry which is preliminary data.</text>
</comment>
<name>A0ABP8H8K3_9SPHI</name>
<accession>A0ABP8H8K3</accession>
<dbReference type="EMBL" id="BAABFT010000016">
    <property type="protein sequence ID" value="GAA4335879.1"/>
    <property type="molecule type" value="Genomic_DNA"/>
</dbReference>
<dbReference type="Proteomes" id="UP001500582">
    <property type="component" value="Unassembled WGS sequence"/>
</dbReference>
<organism evidence="1 2">
    <name type="scientific">Mucilaginibacter gynuensis</name>
    <dbReference type="NCBI Taxonomy" id="1302236"/>
    <lineage>
        <taxon>Bacteria</taxon>
        <taxon>Pseudomonadati</taxon>
        <taxon>Bacteroidota</taxon>
        <taxon>Sphingobacteriia</taxon>
        <taxon>Sphingobacteriales</taxon>
        <taxon>Sphingobacteriaceae</taxon>
        <taxon>Mucilaginibacter</taxon>
    </lineage>
</organism>
<keyword evidence="2" id="KW-1185">Reference proteome</keyword>
<evidence type="ECO:0000313" key="2">
    <source>
        <dbReference type="Proteomes" id="UP001500582"/>
    </source>
</evidence>
<reference evidence="2" key="1">
    <citation type="journal article" date="2019" name="Int. J. Syst. Evol. Microbiol.">
        <title>The Global Catalogue of Microorganisms (GCM) 10K type strain sequencing project: providing services to taxonomists for standard genome sequencing and annotation.</title>
        <authorList>
            <consortium name="The Broad Institute Genomics Platform"/>
            <consortium name="The Broad Institute Genome Sequencing Center for Infectious Disease"/>
            <person name="Wu L."/>
            <person name="Ma J."/>
        </authorList>
    </citation>
    <scope>NUCLEOTIDE SEQUENCE [LARGE SCALE GENOMIC DNA]</scope>
    <source>
        <strain evidence="2">JCM 17705</strain>
    </source>
</reference>